<dbReference type="Proteomes" id="UP000325054">
    <property type="component" value="Unassembled WGS sequence"/>
</dbReference>
<evidence type="ECO:0000313" key="2">
    <source>
        <dbReference type="Proteomes" id="UP000325054"/>
    </source>
</evidence>
<reference evidence="1 2" key="1">
    <citation type="submission" date="2019-08" db="EMBL/GenBank/DDBJ databases">
        <title>Bacillus genomes from the desert of Cuatro Cienegas, Coahuila.</title>
        <authorList>
            <person name="Olmedo-Alvarez G."/>
        </authorList>
    </citation>
    <scope>NUCLEOTIDE SEQUENCE [LARGE SCALE GENOMIC DNA]</scope>
    <source>
        <strain evidence="1 2">CH451a_14T</strain>
    </source>
</reference>
<accession>A0A5D4TA94</accession>
<dbReference type="AlphaFoldDB" id="A0A5D4TA94"/>
<dbReference type="EMBL" id="VTEW01000030">
    <property type="protein sequence ID" value="TYS71638.1"/>
    <property type="molecule type" value="Genomic_DNA"/>
</dbReference>
<evidence type="ECO:0000313" key="1">
    <source>
        <dbReference type="EMBL" id="TYS71638.1"/>
    </source>
</evidence>
<comment type="caution">
    <text evidence="1">The sequence shown here is derived from an EMBL/GenBank/DDBJ whole genome shotgun (WGS) entry which is preliminary data.</text>
</comment>
<gene>
    <name evidence="1" type="ORF">FZC80_21610</name>
</gene>
<name>A0A5D4TA94_9BACI</name>
<protein>
    <submittedName>
        <fullName evidence="1">Uncharacterized protein</fullName>
    </submittedName>
</protein>
<organism evidence="1 2">
    <name type="scientific">Rossellomorea aquimaris</name>
    <dbReference type="NCBI Taxonomy" id="189382"/>
    <lineage>
        <taxon>Bacteria</taxon>
        <taxon>Bacillati</taxon>
        <taxon>Bacillota</taxon>
        <taxon>Bacilli</taxon>
        <taxon>Bacillales</taxon>
        <taxon>Bacillaceae</taxon>
        <taxon>Rossellomorea</taxon>
    </lineage>
</organism>
<sequence length="99" mass="11807">MKVFGDLQYLLFSNEVVEQISSLNLSKEIKEKLYSFLKRVNHFRVFNHEFLGGENLQTNSLVNALHSFQIVHKSENLLIKIREQDKYIKVVRIHYRTKI</sequence>
<proteinExistence type="predicted"/>
<dbReference type="RefSeq" id="WP_148993103.1">
    <property type="nucleotide sequence ID" value="NZ_VTEW01000030.1"/>
</dbReference>